<dbReference type="InterPro" id="IPR013382">
    <property type="entry name" value="CRISPR-assoc_prot_Cse2"/>
</dbReference>
<gene>
    <name evidence="2" type="ORF">EV190_1049</name>
</gene>
<reference evidence="2 3" key="1">
    <citation type="submission" date="2019-03" db="EMBL/GenBank/DDBJ databases">
        <title>Genomic Encyclopedia of Type Strains, Phase IV (KMG-IV): sequencing the most valuable type-strain genomes for metagenomic binning, comparative biology and taxonomic classification.</title>
        <authorList>
            <person name="Goeker M."/>
        </authorList>
    </citation>
    <scope>NUCLEOTIDE SEQUENCE [LARGE SCALE GENOMIC DNA]</scope>
    <source>
        <strain evidence="2 3">DSM 46770</strain>
    </source>
</reference>
<dbReference type="Proteomes" id="UP000295281">
    <property type="component" value="Unassembled WGS sequence"/>
</dbReference>
<dbReference type="CDD" id="cd09731">
    <property type="entry name" value="Cse2_I-E"/>
    <property type="match status" value="1"/>
</dbReference>
<keyword evidence="3" id="KW-1185">Reference proteome</keyword>
<dbReference type="EMBL" id="SNYN01000004">
    <property type="protein sequence ID" value="TDQ53220.1"/>
    <property type="molecule type" value="Genomic_DNA"/>
</dbReference>
<evidence type="ECO:0000313" key="3">
    <source>
        <dbReference type="Proteomes" id="UP000295281"/>
    </source>
</evidence>
<dbReference type="RefSeq" id="WP_133740766.1">
    <property type="nucleotide sequence ID" value="NZ_SNYN01000004.1"/>
</dbReference>
<dbReference type="NCBIfam" id="TIGR02548">
    <property type="entry name" value="casB_cse2"/>
    <property type="match status" value="1"/>
</dbReference>
<comment type="caution">
    <text evidence="2">The sequence shown here is derived from an EMBL/GenBank/DDBJ whole genome shotgun (WGS) entry which is preliminary data.</text>
</comment>
<accession>A0A4R6UZZ9</accession>
<feature type="region of interest" description="Disordered" evidence="1">
    <location>
        <begin position="190"/>
        <end position="215"/>
    </location>
</feature>
<dbReference type="Gene3D" id="1.10.520.40">
    <property type="entry name" value="CRISPR-associated protein Cse2"/>
    <property type="match status" value="1"/>
</dbReference>
<dbReference type="OrthoDB" id="4808431at2"/>
<dbReference type="AlphaFoldDB" id="A0A4R6UZZ9"/>
<evidence type="ECO:0000256" key="1">
    <source>
        <dbReference type="SAM" id="MobiDB-lite"/>
    </source>
</evidence>
<organism evidence="2 3">
    <name type="scientific">Actinorugispora endophytica</name>
    <dbReference type="NCBI Taxonomy" id="1605990"/>
    <lineage>
        <taxon>Bacteria</taxon>
        <taxon>Bacillati</taxon>
        <taxon>Actinomycetota</taxon>
        <taxon>Actinomycetes</taxon>
        <taxon>Streptosporangiales</taxon>
        <taxon>Nocardiopsidaceae</taxon>
        <taxon>Actinorugispora</taxon>
    </lineage>
</organism>
<sequence length="215" mass="23726">MTTTASSRSTSLKWVGAFVDERVRKIQHGYLNDHSDAVATLAKLRRGAGKPLGDVPELWGLTIDDDFYRNAPRGDERALRGAENAAHIALTLYAAHQQSRRDARMHQPGRDLGGAVRRLMPPGDIDEPTRKRFVQVGAATNMGTLAYRLREIVVLLRRDSVPLDYGLLADQLTTAQRPGGMKEVRAAWGRGFHAHRPRTAENPDPGPDTTDKDAS</sequence>
<protein>
    <submittedName>
        <fullName evidence="2">CRISPR-associated Cse2 family protein</fullName>
    </submittedName>
</protein>
<evidence type="ECO:0000313" key="2">
    <source>
        <dbReference type="EMBL" id="TDQ53220.1"/>
    </source>
</evidence>
<dbReference type="InterPro" id="IPR038287">
    <property type="entry name" value="Cse2_sf"/>
</dbReference>
<dbReference type="Pfam" id="PF09485">
    <property type="entry name" value="CRISPR_Cse2"/>
    <property type="match status" value="1"/>
</dbReference>
<proteinExistence type="predicted"/>
<name>A0A4R6UZZ9_9ACTN</name>